<keyword evidence="3 7" id="KW-0812">Transmembrane</keyword>
<dbReference type="PANTHER" id="PTHR31885">
    <property type="entry name" value="GH04784P"/>
    <property type="match status" value="1"/>
</dbReference>
<comment type="subcellular location">
    <subcellularLocation>
        <location evidence="1">Membrane</location>
        <topology evidence="1">Multi-pass membrane protein</topology>
    </subcellularLocation>
</comment>
<sequence length="488" mass="51522">MLDTWVECDWNPASVGAGPRGLAAKPAPFAHCLRVSCRIQCICAGDLHDFPRFLRSGPACRPSARWPCDPPAALGAGPPVGQPGRASARAAGSGTGHRGLPRDPVADRAGPGRDGLRQRQARPSRRRHRRALPRRDPAARCRPGVLFGGRRRRLHAARGCAGPAGVVGIRDAQADARAGCGQCPLQYRADGAQARRRAAVGSPGRIAGPADALREGARRVTLHAYLKGETTMVEGHTTQPAPAPDQRAGGYGMPARVRAWWVAAAVAGVTYGGMLTMVAVDVGPGTPLAGRIVAQPLWKMLMALLLARAASLHEMPRERRWLIAALLFSALGDFLLALPGLRVSFVAGLASFLLAHLCYLRVLVSLRGESSALRLLGVGAVLGVGIGMLMWYWPGLGDLRGPVIAYVIVLSAMVSAALLARLPGPLTAWGATAFAASDAMVGISVFVFPFSDHELAIWWSYAAAQLLITAGLLTRRAPPRRAMPVAPA</sequence>
<feature type="transmembrane region" description="Helical" evidence="7">
    <location>
        <begin position="321"/>
        <end position="338"/>
    </location>
</feature>
<dbReference type="EMBL" id="AAKL01000072">
    <property type="protein sequence ID" value="EAP70970.1"/>
    <property type="molecule type" value="Genomic_DNA"/>
</dbReference>
<feature type="compositionally biased region" description="Low complexity" evidence="6">
    <location>
        <begin position="71"/>
        <end position="92"/>
    </location>
</feature>
<dbReference type="PANTHER" id="PTHR31885:SF6">
    <property type="entry name" value="GH04784P"/>
    <property type="match status" value="1"/>
</dbReference>
<feature type="compositionally biased region" description="Basic residues" evidence="6">
    <location>
        <begin position="119"/>
        <end position="132"/>
    </location>
</feature>
<feature type="transmembrane region" description="Helical" evidence="7">
    <location>
        <begin position="456"/>
        <end position="474"/>
    </location>
</feature>
<keyword evidence="5 7" id="KW-0472">Membrane</keyword>
<comment type="similarity">
    <text evidence="2">Belongs to the TMEM86 family.</text>
</comment>
<evidence type="ECO:0000256" key="5">
    <source>
        <dbReference type="ARBA" id="ARBA00023136"/>
    </source>
</evidence>
<dbReference type="Pfam" id="PF07947">
    <property type="entry name" value="YhhN"/>
    <property type="match status" value="1"/>
</dbReference>
<keyword evidence="4 7" id="KW-1133">Transmembrane helix</keyword>
<feature type="transmembrane region" description="Helical" evidence="7">
    <location>
        <begin position="259"/>
        <end position="280"/>
    </location>
</feature>
<accession>A0AB33VAL8</accession>
<evidence type="ECO:0008006" key="10">
    <source>
        <dbReference type="Google" id="ProtNLM"/>
    </source>
</evidence>
<feature type="transmembrane region" description="Helical" evidence="7">
    <location>
        <begin position="292"/>
        <end position="309"/>
    </location>
</feature>
<feature type="transmembrane region" description="Helical" evidence="7">
    <location>
        <begin position="344"/>
        <end position="363"/>
    </location>
</feature>
<evidence type="ECO:0000256" key="4">
    <source>
        <dbReference type="ARBA" id="ARBA00022989"/>
    </source>
</evidence>
<evidence type="ECO:0000313" key="8">
    <source>
        <dbReference type="EMBL" id="EAP70970.1"/>
    </source>
</evidence>
<evidence type="ECO:0000256" key="6">
    <source>
        <dbReference type="SAM" id="MobiDB-lite"/>
    </source>
</evidence>
<reference evidence="8 9" key="1">
    <citation type="journal article" date="2006" name="Mol. Plant Microbe Interact.">
        <title>Identification of open reading frames unique to a select agent: Ralstonia solanacearum race 3 biovar 2.</title>
        <authorList>
            <person name="Gabriel D.W."/>
            <person name="Allen C."/>
            <person name="Schell M."/>
            <person name="Denny T.P."/>
            <person name="Greenberg J.T."/>
            <person name="Duan Y.P."/>
            <person name="Flores-Cruz Z."/>
            <person name="Huang Q."/>
            <person name="Clifford J.M."/>
            <person name="Presting G."/>
            <person name="Gonzalez E.T."/>
            <person name="Reddy J."/>
            <person name="Elphinstone J."/>
            <person name="Swanson J."/>
            <person name="Yao J."/>
            <person name="Mulholland V."/>
            <person name="Liu L."/>
            <person name="Farmerie W."/>
            <person name="Patnaikuni M."/>
            <person name="Balogh B."/>
            <person name="Norman D."/>
            <person name="Alvarez A."/>
            <person name="Castillo J.A."/>
            <person name="Jones J."/>
            <person name="Saddler G."/>
            <person name="Walunas T."/>
            <person name="Zhukov A."/>
            <person name="Mikhailova N."/>
        </authorList>
    </citation>
    <scope>NUCLEOTIDE SEQUENCE [LARGE SCALE GENOMIC DNA]</scope>
    <source>
        <strain evidence="8 9">UW551</strain>
    </source>
</reference>
<dbReference type="Proteomes" id="UP000005933">
    <property type="component" value="Unassembled WGS sequence"/>
</dbReference>
<gene>
    <name evidence="8" type="ORF">RRSL_00793</name>
</gene>
<evidence type="ECO:0000256" key="2">
    <source>
        <dbReference type="ARBA" id="ARBA00007375"/>
    </source>
</evidence>
<organism evidence="8 9">
    <name type="scientific">Ralstonia solanacearum (strain UW551)</name>
    <dbReference type="NCBI Taxonomy" id="342110"/>
    <lineage>
        <taxon>Bacteria</taxon>
        <taxon>Pseudomonadati</taxon>
        <taxon>Pseudomonadota</taxon>
        <taxon>Betaproteobacteria</taxon>
        <taxon>Burkholderiales</taxon>
        <taxon>Burkholderiaceae</taxon>
        <taxon>Ralstonia</taxon>
        <taxon>Ralstonia solanacearum species complex</taxon>
    </lineage>
</organism>
<feature type="region of interest" description="Disordered" evidence="6">
    <location>
        <begin position="71"/>
        <end position="137"/>
    </location>
</feature>
<feature type="transmembrane region" description="Helical" evidence="7">
    <location>
        <begin position="399"/>
        <end position="419"/>
    </location>
</feature>
<evidence type="ECO:0000313" key="9">
    <source>
        <dbReference type="Proteomes" id="UP000005933"/>
    </source>
</evidence>
<name>A0AB33VAL8_RALSU</name>
<protein>
    <recommendedName>
        <fullName evidence="10">Lysoplasmalogenase</fullName>
    </recommendedName>
</protein>
<feature type="transmembrane region" description="Helical" evidence="7">
    <location>
        <begin position="426"/>
        <end position="450"/>
    </location>
</feature>
<evidence type="ECO:0000256" key="7">
    <source>
        <dbReference type="SAM" id="Phobius"/>
    </source>
</evidence>
<evidence type="ECO:0000256" key="3">
    <source>
        <dbReference type="ARBA" id="ARBA00022692"/>
    </source>
</evidence>
<comment type="caution">
    <text evidence="8">The sequence shown here is derived from an EMBL/GenBank/DDBJ whole genome shotgun (WGS) entry which is preliminary data.</text>
</comment>
<dbReference type="GO" id="GO:0016020">
    <property type="term" value="C:membrane"/>
    <property type="evidence" value="ECO:0007669"/>
    <property type="project" value="UniProtKB-SubCell"/>
</dbReference>
<proteinExistence type="inferred from homology"/>
<feature type="compositionally biased region" description="Basic and acidic residues" evidence="6">
    <location>
        <begin position="100"/>
        <end position="117"/>
    </location>
</feature>
<feature type="transmembrane region" description="Helical" evidence="7">
    <location>
        <begin position="375"/>
        <end position="393"/>
    </location>
</feature>
<dbReference type="InterPro" id="IPR012506">
    <property type="entry name" value="TMEM86B-like"/>
</dbReference>
<dbReference type="GO" id="GO:0016787">
    <property type="term" value="F:hydrolase activity"/>
    <property type="evidence" value="ECO:0007669"/>
    <property type="project" value="TreeGrafter"/>
</dbReference>
<evidence type="ECO:0000256" key="1">
    <source>
        <dbReference type="ARBA" id="ARBA00004141"/>
    </source>
</evidence>
<dbReference type="AlphaFoldDB" id="A0AB33VAL8"/>